<comment type="caution">
    <text evidence="1">The sequence shown here is derived from an EMBL/GenBank/DDBJ whole genome shotgun (WGS) entry which is preliminary data.</text>
</comment>
<accession>A0A7W9IH65</accession>
<dbReference type="RefSeq" id="WP_184537119.1">
    <property type="nucleotide sequence ID" value="NZ_JACHMP010000001.1"/>
</dbReference>
<gene>
    <name evidence="1" type="ORF">F4562_003283</name>
</gene>
<reference evidence="1 2" key="1">
    <citation type="submission" date="2020-08" db="EMBL/GenBank/DDBJ databases">
        <title>Sequencing the genomes of 1000 actinobacteria strains.</title>
        <authorList>
            <person name="Klenk H.-P."/>
        </authorList>
    </citation>
    <scope>NUCLEOTIDE SEQUENCE [LARGE SCALE GENOMIC DNA]</scope>
    <source>
        <strain evidence="1 2">DSM 46887</strain>
    </source>
</reference>
<dbReference type="AlphaFoldDB" id="A0A7W9IH65"/>
<dbReference type="Proteomes" id="UP000540685">
    <property type="component" value="Unassembled WGS sequence"/>
</dbReference>
<sequence>MSGPVGLGAVLPREAAESLRAELGRLRISADVHEGHRLALVSVWVGLVVWCDGQRFWWRTSWNARRRRFVYAWHSSSEPEGAARRVALWYAQLRREGPVLPEGVDHGPR</sequence>
<dbReference type="EMBL" id="JACHMP010000001">
    <property type="protein sequence ID" value="MBB5820221.1"/>
    <property type="molecule type" value="Genomic_DNA"/>
</dbReference>
<evidence type="ECO:0000313" key="1">
    <source>
        <dbReference type="EMBL" id="MBB5820221.1"/>
    </source>
</evidence>
<organism evidence="1 2">
    <name type="scientific">Streptosporangium becharense</name>
    <dbReference type="NCBI Taxonomy" id="1816182"/>
    <lineage>
        <taxon>Bacteria</taxon>
        <taxon>Bacillati</taxon>
        <taxon>Actinomycetota</taxon>
        <taxon>Actinomycetes</taxon>
        <taxon>Streptosporangiales</taxon>
        <taxon>Streptosporangiaceae</taxon>
        <taxon>Streptosporangium</taxon>
    </lineage>
</organism>
<evidence type="ECO:0000313" key="2">
    <source>
        <dbReference type="Proteomes" id="UP000540685"/>
    </source>
</evidence>
<name>A0A7W9IH65_9ACTN</name>
<proteinExistence type="predicted"/>
<protein>
    <submittedName>
        <fullName evidence="1">Uncharacterized protein</fullName>
    </submittedName>
</protein>
<keyword evidence="2" id="KW-1185">Reference proteome</keyword>